<dbReference type="SUPFAM" id="SSF88723">
    <property type="entry name" value="PIN domain-like"/>
    <property type="match status" value="1"/>
</dbReference>
<accession>A0A5R9KP42</accession>
<dbReference type="Pfam" id="PF01850">
    <property type="entry name" value="PIN"/>
    <property type="match status" value="1"/>
</dbReference>
<dbReference type="CDD" id="cd18677">
    <property type="entry name" value="PIN_MjVapC2-VapC6_like"/>
    <property type="match status" value="1"/>
</dbReference>
<evidence type="ECO:0000313" key="2">
    <source>
        <dbReference type="EMBL" id="TLU97874.1"/>
    </source>
</evidence>
<dbReference type="OrthoDB" id="955711at2"/>
<dbReference type="AlphaFoldDB" id="A0A5R9KP42"/>
<dbReference type="Gene3D" id="3.40.50.1010">
    <property type="entry name" value="5'-nuclease"/>
    <property type="match status" value="1"/>
</dbReference>
<reference evidence="2 3" key="1">
    <citation type="submission" date="2019-05" db="EMBL/GenBank/DDBJ databases">
        <authorList>
            <person name="Qu J.-H."/>
        </authorList>
    </citation>
    <scope>NUCLEOTIDE SEQUENCE [LARGE SCALE GENOMIC DNA]</scope>
    <source>
        <strain evidence="2 3">T17</strain>
    </source>
</reference>
<dbReference type="EMBL" id="VCEJ01000008">
    <property type="protein sequence ID" value="TLU97874.1"/>
    <property type="molecule type" value="Genomic_DNA"/>
</dbReference>
<sequence length="157" mass="17929">MTNEKHKVFIDSSILVEFRKHSRTELLLHLLDNPNLDLVINSVVLSEYTFHLLAIEGKKAPRTIKENQQIPEILTTDRPQSFLSIFTVLENGNEVIPVYLRMMESYNLLPNDALILATCKLHNIKMLASHDATDFETACSAENLILIQTPEDFISNH</sequence>
<proteinExistence type="predicted"/>
<dbReference type="SMART" id="SM00670">
    <property type="entry name" value="PINc"/>
    <property type="match status" value="1"/>
</dbReference>
<evidence type="ECO:0000259" key="1">
    <source>
        <dbReference type="SMART" id="SM00670"/>
    </source>
</evidence>
<dbReference type="InterPro" id="IPR029060">
    <property type="entry name" value="PIN-like_dom_sf"/>
</dbReference>
<dbReference type="PANTHER" id="PTHR39677">
    <property type="entry name" value="RIBONUCLEASE VAPC6"/>
    <property type="match status" value="1"/>
</dbReference>
<organism evidence="2 3">
    <name type="scientific">Dyadobacter luticola</name>
    <dbReference type="NCBI Taxonomy" id="1979387"/>
    <lineage>
        <taxon>Bacteria</taxon>
        <taxon>Pseudomonadati</taxon>
        <taxon>Bacteroidota</taxon>
        <taxon>Cytophagia</taxon>
        <taxon>Cytophagales</taxon>
        <taxon>Spirosomataceae</taxon>
        <taxon>Dyadobacter</taxon>
    </lineage>
</organism>
<evidence type="ECO:0000313" key="3">
    <source>
        <dbReference type="Proteomes" id="UP000306402"/>
    </source>
</evidence>
<dbReference type="Proteomes" id="UP000306402">
    <property type="component" value="Unassembled WGS sequence"/>
</dbReference>
<comment type="caution">
    <text evidence="2">The sequence shown here is derived from an EMBL/GenBank/DDBJ whole genome shotgun (WGS) entry which is preliminary data.</text>
</comment>
<gene>
    <name evidence="2" type="ORF">FEN17_24065</name>
</gene>
<feature type="domain" description="PIN" evidence="1">
    <location>
        <begin position="6"/>
        <end position="136"/>
    </location>
</feature>
<name>A0A5R9KP42_9BACT</name>
<dbReference type="RefSeq" id="WP_138367974.1">
    <property type="nucleotide sequence ID" value="NZ_VCEJ01000008.1"/>
</dbReference>
<protein>
    <submittedName>
        <fullName evidence="2">PIN domain-containing protein</fullName>
    </submittedName>
</protein>
<dbReference type="PANTHER" id="PTHR39677:SF4">
    <property type="entry name" value="RIBONUCLEASE VAPC6"/>
    <property type="match status" value="1"/>
</dbReference>
<keyword evidence="3" id="KW-1185">Reference proteome</keyword>
<dbReference type="InterPro" id="IPR002716">
    <property type="entry name" value="PIN_dom"/>
</dbReference>